<reference evidence="1 2" key="1">
    <citation type="submission" date="2021-05" db="EMBL/GenBank/DDBJ databases">
        <title>Genome Assembly of Synthetic Allotetraploid Brassica napus Reveals Homoeologous Exchanges between Subgenomes.</title>
        <authorList>
            <person name="Davis J.T."/>
        </authorList>
    </citation>
    <scope>NUCLEOTIDE SEQUENCE [LARGE SCALE GENOMIC DNA]</scope>
    <source>
        <strain evidence="2">cv. Da-Ae</strain>
        <tissue evidence="1">Seedling</tissue>
    </source>
</reference>
<evidence type="ECO:0000313" key="1">
    <source>
        <dbReference type="EMBL" id="KAH0850465.1"/>
    </source>
</evidence>
<evidence type="ECO:0000313" key="2">
    <source>
        <dbReference type="Proteomes" id="UP000824890"/>
    </source>
</evidence>
<keyword evidence="2" id="KW-1185">Reference proteome</keyword>
<protein>
    <submittedName>
        <fullName evidence="1">Uncharacterized protein</fullName>
    </submittedName>
</protein>
<name>A0ABQ7X3E4_BRANA</name>
<organism evidence="1 2">
    <name type="scientific">Brassica napus</name>
    <name type="common">Rape</name>
    <dbReference type="NCBI Taxonomy" id="3708"/>
    <lineage>
        <taxon>Eukaryota</taxon>
        <taxon>Viridiplantae</taxon>
        <taxon>Streptophyta</taxon>
        <taxon>Embryophyta</taxon>
        <taxon>Tracheophyta</taxon>
        <taxon>Spermatophyta</taxon>
        <taxon>Magnoliopsida</taxon>
        <taxon>eudicotyledons</taxon>
        <taxon>Gunneridae</taxon>
        <taxon>Pentapetalae</taxon>
        <taxon>rosids</taxon>
        <taxon>malvids</taxon>
        <taxon>Brassicales</taxon>
        <taxon>Brassicaceae</taxon>
        <taxon>Brassiceae</taxon>
        <taxon>Brassica</taxon>
    </lineage>
</organism>
<dbReference type="Proteomes" id="UP000824890">
    <property type="component" value="Unassembled WGS sequence"/>
</dbReference>
<proteinExistence type="predicted"/>
<sequence>MEALAQGRTLGSLAYLPNAKLGSVLQECDIATMIKATIESLEGQLCSNEVMVRHELGQRISQTAMSDVLRERSYSLTKFPPVLRCINKEAMKQKERGVCGITRVEEEARLKVDAAANQQEKQTKEEVGLEVSVTPNGTSLRCKVGNMTHREMLQIQRSVSACYSQAAHVPNVYHSYIKRWCKETGVCEPVTGNVQGTELPEECDDDLLEKTKSLIKKSMMLCLEDMPEIERKPVKKLKKALKMVTKALGVLERTNRHKLA</sequence>
<gene>
    <name evidence="1" type="ORF">HID58_095512</name>
</gene>
<comment type="caution">
    <text evidence="1">The sequence shown here is derived from an EMBL/GenBank/DDBJ whole genome shotgun (WGS) entry which is preliminary data.</text>
</comment>
<feature type="non-terminal residue" evidence="1">
    <location>
        <position position="260"/>
    </location>
</feature>
<accession>A0ABQ7X3E4</accession>
<dbReference type="EMBL" id="JAGKQM010002060">
    <property type="protein sequence ID" value="KAH0850465.1"/>
    <property type="molecule type" value="Genomic_DNA"/>
</dbReference>